<organism evidence="1 2">
    <name type="scientific">Ogataea polymorpha</name>
    <dbReference type="NCBI Taxonomy" id="460523"/>
    <lineage>
        <taxon>Eukaryota</taxon>
        <taxon>Fungi</taxon>
        <taxon>Dikarya</taxon>
        <taxon>Ascomycota</taxon>
        <taxon>Saccharomycotina</taxon>
        <taxon>Pichiomycetes</taxon>
        <taxon>Pichiales</taxon>
        <taxon>Pichiaceae</taxon>
        <taxon>Ogataea</taxon>
    </lineage>
</organism>
<gene>
    <name evidence="1" type="ORF">OGATHE_006154</name>
</gene>
<dbReference type="Proteomes" id="UP000788993">
    <property type="component" value="Unassembled WGS sequence"/>
</dbReference>
<accession>A0A9P8SYX7</accession>
<evidence type="ECO:0000313" key="1">
    <source>
        <dbReference type="EMBL" id="KAH3659270.1"/>
    </source>
</evidence>
<dbReference type="EMBL" id="JAEUBD010001540">
    <property type="protein sequence ID" value="KAH3659270.1"/>
    <property type="molecule type" value="Genomic_DNA"/>
</dbReference>
<keyword evidence="2" id="KW-1185">Reference proteome</keyword>
<evidence type="ECO:0000313" key="2">
    <source>
        <dbReference type="Proteomes" id="UP000788993"/>
    </source>
</evidence>
<comment type="caution">
    <text evidence="1">The sequence shown here is derived from an EMBL/GenBank/DDBJ whole genome shotgun (WGS) entry which is preliminary data.</text>
</comment>
<dbReference type="AlphaFoldDB" id="A0A9P8SYX7"/>
<protein>
    <submittedName>
        <fullName evidence="1">Uncharacterized protein</fullName>
    </submittedName>
</protein>
<name>A0A9P8SYX7_9ASCO</name>
<reference evidence="1" key="1">
    <citation type="journal article" date="2021" name="Open Biol.">
        <title>Shared evolutionary footprints suggest mitochondrial oxidative damage underlies multiple complex I losses in fungi.</title>
        <authorList>
            <person name="Schikora-Tamarit M.A."/>
            <person name="Marcet-Houben M."/>
            <person name="Nosek J."/>
            <person name="Gabaldon T."/>
        </authorList>
    </citation>
    <scope>NUCLEOTIDE SEQUENCE</scope>
    <source>
        <strain evidence="1">NCAIM Y.01608</strain>
    </source>
</reference>
<sequence length="253" mass="28766">MGSKVSRPARSFKPGKVIDVKRDIAPKVEQNDKFVKKAMSLGVVEVSEQQFAKNHESVDLLKNRKRQEDGVDVKTQVEGSRRSFIGADKGLLDSSLLTKMIKEYRQDPKGFRPETYNVSDATWGKLSKILQSGAVGLPQHAVKLIRPQNSAQEKFVIVADTDGHVQEVQAAAREFQNSQTLMGDHKEERKPNPTEDVTRTIVKFDVAERRFWPWLVVHQSYREMLDPEPVVKHAWIRVSQSPVFFKCVTTQDP</sequence>
<reference evidence="1" key="2">
    <citation type="submission" date="2021-01" db="EMBL/GenBank/DDBJ databases">
        <authorList>
            <person name="Schikora-Tamarit M.A."/>
        </authorList>
    </citation>
    <scope>NUCLEOTIDE SEQUENCE</scope>
    <source>
        <strain evidence="1">NCAIM Y.01608</strain>
    </source>
</reference>
<proteinExistence type="predicted"/>